<dbReference type="Proteomes" id="UP000826195">
    <property type="component" value="Unassembled WGS sequence"/>
</dbReference>
<proteinExistence type="predicted"/>
<protein>
    <recommendedName>
        <fullName evidence="3">DDE-1 domain-containing protein</fullName>
    </recommendedName>
</protein>
<evidence type="ECO:0000313" key="1">
    <source>
        <dbReference type="EMBL" id="KAH0551226.1"/>
    </source>
</evidence>
<accession>A0AAV7I0H9</accession>
<evidence type="ECO:0000313" key="2">
    <source>
        <dbReference type="Proteomes" id="UP000826195"/>
    </source>
</evidence>
<name>A0AAV7I0H9_COTGL</name>
<reference evidence="1 2" key="1">
    <citation type="journal article" date="2021" name="J. Hered.">
        <title>A chromosome-level genome assembly of the parasitoid wasp, Cotesia glomerata (Hymenoptera: Braconidae).</title>
        <authorList>
            <person name="Pinto B.J."/>
            <person name="Weis J.J."/>
            <person name="Gamble T."/>
            <person name="Ode P.J."/>
            <person name="Paul R."/>
            <person name="Zaspel J.M."/>
        </authorList>
    </citation>
    <scope>NUCLEOTIDE SEQUENCE [LARGE SCALE GENOMIC DNA]</scope>
    <source>
        <strain evidence="1">CgM1</strain>
    </source>
</reference>
<organism evidence="1 2">
    <name type="scientific">Cotesia glomerata</name>
    <name type="common">Lepidopteran parasitic wasp</name>
    <name type="synonym">Apanteles glomeratus</name>
    <dbReference type="NCBI Taxonomy" id="32391"/>
    <lineage>
        <taxon>Eukaryota</taxon>
        <taxon>Metazoa</taxon>
        <taxon>Ecdysozoa</taxon>
        <taxon>Arthropoda</taxon>
        <taxon>Hexapoda</taxon>
        <taxon>Insecta</taxon>
        <taxon>Pterygota</taxon>
        <taxon>Neoptera</taxon>
        <taxon>Endopterygota</taxon>
        <taxon>Hymenoptera</taxon>
        <taxon>Apocrita</taxon>
        <taxon>Ichneumonoidea</taxon>
        <taxon>Braconidae</taxon>
        <taxon>Microgastrinae</taxon>
        <taxon>Cotesia</taxon>
    </lineage>
</organism>
<sequence length="206" mass="23604">MLKNKKLYNCDESSILLCPDAESVLAGKGTQAVYTVVDGGKEALTVLFMYSAEGVRAPPMIMYSYKKNIPKKLLRILQLAGVLEFQWLVQENTKFPVILYMDNHSSHLNLPLVTFRREKQIELIMLPPNSTHIMVKNRSKDSKLMTQNIPMRLLKKKFLQLFEKNLPEELVSDFKEAAINGSWTGDIEKKALFDYWFGIDKKSTGI</sequence>
<keyword evidence="2" id="KW-1185">Reference proteome</keyword>
<evidence type="ECO:0008006" key="3">
    <source>
        <dbReference type="Google" id="ProtNLM"/>
    </source>
</evidence>
<comment type="caution">
    <text evidence="1">The sequence shown here is derived from an EMBL/GenBank/DDBJ whole genome shotgun (WGS) entry which is preliminary data.</text>
</comment>
<gene>
    <name evidence="1" type="ORF">KQX54_000814</name>
</gene>
<dbReference type="AlphaFoldDB" id="A0AAV7I0H9"/>
<dbReference type="EMBL" id="JAHXZJ010001510">
    <property type="protein sequence ID" value="KAH0551226.1"/>
    <property type="molecule type" value="Genomic_DNA"/>
</dbReference>